<feature type="transmembrane region" description="Helical" evidence="5">
    <location>
        <begin position="93"/>
        <end position="115"/>
    </location>
</feature>
<dbReference type="InterPro" id="IPR044880">
    <property type="entry name" value="NCX_ion-bd_dom_sf"/>
</dbReference>
<feature type="transmembrane region" description="Helical" evidence="5">
    <location>
        <begin position="323"/>
        <end position="341"/>
    </location>
</feature>
<name>A0AAX3BDX8_9SPIR</name>
<dbReference type="PANTHER" id="PTHR10846">
    <property type="entry name" value="SODIUM/POTASSIUM/CALCIUM EXCHANGER"/>
    <property type="match status" value="1"/>
</dbReference>
<dbReference type="GO" id="GO:0008273">
    <property type="term" value="F:calcium, potassium:sodium antiporter activity"/>
    <property type="evidence" value="ECO:0007669"/>
    <property type="project" value="TreeGrafter"/>
</dbReference>
<protein>
    <submittedName>
        <fullName evidence="7">Calcium/sodium antiporter</fullName>
    </submittedName>
</protein>
<feature type="domain" description="Sodium/calcium exchanger membrane region" evidence="6">
    <location>
        <begin position="28"/>
        <end position="174"/>
    </location>
</feature>
<dbReference type="AlphaFoldDB" id="A0AAX3BDX8"/>
<dbReference type="EMBL" id="CP073355">
    <property type="protein sequence ID" value="URA10440.1"/>
    <property type="molecule type" value="Genomic_DNA"/>
</dbReference>
<dbReference type="Proteomes" id="UP001056539">
    <property type="component" value="Chromosome"/>
</dbReference>
<keyword evidence="4 5" id="KW-0472">Membrane</keyword>
<comment type="subcellular location">
    <subcellularLocation>
        <location evidence="1">Membrane</location>
        <topology evidence="1">Multi-pass membrane protein</topology>
    </subcellularLocation>
</comment>
<dbReference type="Gene3D" id="6.10.280.80">
    <property type="entry name" value="NCX, peripheral helical region"/>
    <property type="match status" value="1"/>
</dbReference>
<dbReference type="GO" id="GO:0005886">
    <property type="term" value="C:plasma membrane"/>
    <property type="evidence" value="ECO:0007669"/>
    <property type="project" value="TreeGrafter"/>
</dbReference>
<evidence type="ECO:0000313" key="7">
    <source>
        <dbReference type="EMBL" id="URA10440.1"/>
    </source>
</evidence>
<feature type="transmembrane region" description="Helical" evidence="5">
    <location>
        <begin position="233"/>
        <end position="255"/>
    </location>
</feature>
<evidence type="ECO:0000313" key="8">
    <source>
        <dbReference type="Proteomes" id="UP001056539"/>
    </source>
</evidence>
<dbReference type="RefSeq" id="WP_271435567.1">
    <property type="nucleotide sequence ID" value="NZ_CP073355.1"/>
</dbReference>
<gene>
    <name evidence="7" type="ORF">KDW03_01155</name>
</gene>
<feature type="transmembrane region" description="Helical" evidence="5">
    <location>
        <begin position="267"/>
        <end position="286"/>
    </location>
</feature>
<feature type="transmembrane region" description="Helical" evidence="5">
    <location>
        <begin position="21"/>
        <end position="42"/>
    </location>
</feature>
<evidence type="ECO:0000256" key="2">
    <source>
        <dbReference type="ARBA" id="ARBA00022692"/>
    </source>
</evidence>
<reference evidence="7" key="1">
    <citation type="submission" date="2021-04" db="EMBL/GenBank/DDBJ databases">
        <authorList>
            <person name="Postec A."/>
        </authorList>
    </citation>
    <scope>NUCLEOTIDE SEQUENCE</scope>
    <source>
        <strain evidence="7">F1F22</strain>
    </source>
</reference>
<feature type="transmembrane region" description="Helical" evidence="5">
    <location>
        <begin position="160"/>
        <end position="177"/>
    </location>
</feature>
<feature type="transmembrane region" description="Helical" evidence="5">
    <location>
        <begin position="197"/>
        <end position="221"/>
    </location>
</feature>
<dbReference type="InterPro" id="IPR004837">
    <property type="entry name" value="NaCa_Exmemb"/>
</dbReference>
<dbReference type="Gene3D" id="1.20.1420.30">
    <property type="entry name" value="NCX, central ion-binding region"/>
    <property type="match status" value="1"/>
</dbReference>
<dbReference type="GO" id="GO:0005262">
    <property type="term" value="F:calcium channel activity"/>
    <property type="evidence" value="ECO:0007669"/>
    <property type="project" value="TreeGrafter"/>
</dbReference>
<proteinExistence type="predicted"/>
<keyword evidence="3 5" id="KW-1133">Transmembrane helix</keyword>
<sequence>MALNQDVSSLKKEKQLTEEEFMISGLLGILILIAGLACLVKGGDWLVDGSVSIAKHFNVPEIVIGLTLVAFGTSAPELLVNIFAAIDGNGDIAFGNIIGSNIVNIGLILGVSLLFRDLVIKKTTTAFEVPLVILSALMVLILASDMWLDGRTIVELSRSEGGILLLFFIIFMIYNGFLAKQEGFEAEEDIKVVSLPWAIVFFITGLVLLIVGGKLTVTGAVSTARALGIPERLIALTIVAVGTSLPEMAASIAAARKGSSDIAVGNILGSNLFNVFFILGISGLIRPIGISAGIQRDIAFNLVFPLVVWILMLAGKGKISKKSGSILIVMYALYILQLGILK</sequence>
<evidence type="ECO:0000256" key="5">
    <source>
        <dbReference type="SAM" id="Phobius"/>
    </source>
</evidence>
<feature type="transmembrane region" description="Helical" evidence="5">
    <location>
        <begin position="62"/>
        <end position="86"/>
    </location>
</feature>
<feature type="domain" description="Sodium/calcium exchanger membrane region" evidence="6">
    <location>
        <begin position="197"/>
        <end position="336"/>
    </location>
</feature>
<evidence type="ECO:0000256" key="1">
    <source>
        <dbReference type="ARBA" id="ARBA00004141"/>
    </source>
</evidence>
<evidence type="ECO:0000256" key="3">
    <source>
        <dbReference type="ARBA" id="ARBA00022989"/>
    </source>
</evidence>
<accession>A0AAX3BDX8</accession>
<dbReference type="Pfam" id="PF01699">
    <property type="entry name" value="Na_Ca_ex"/>
    <property type="match status" value="2"/>
</dbReference>
<dbReference type="GO" id="GO:0006874">
    <property type="term" value="P:intracellular calcium ion homeostasis"/>
    <property type="evidence" value="ECO:0007669"/>
    <property type="project" value="TreeGrafter"/>
</dbReference>
<reference evidence="7" key="2">
    <citation type="submission" date="2022-06" db="EMBL/GenBank/DDBJ databases">
        <title>Thermospira aquatica gen. nov., sp. nov.</title>
        <authorList>
            <person name="Ben Ali Gam Z."/>
            <person name="Labat M."/>
        </authorList>
    </citation>
    <scope>NUCLEOTIDE SEQUENCE</scope>
    <source>
        <strain evidence="7">F1F22</strain>
    </source>
</reference>
<organism evidence="7 8">
    <name type="scientific">Thermospira aquatica</name>
    <dbReference type="NCBI Taxonomy" id="2828656"/>
    <lineage>
        <taxon>Bacteria</taxon>
        <taxon>Pseudomonadati</taxon>
        <taxon>Spirochaetota</taxon>
        <taxon>Spirochaetia</taxon>
        <taxon>Brevinematales</taxon>
        <taxon>Thermospiraceae</taxon>
        <taxon>Thermospira</taxon>
    </lineage>
</organism>
<evidence type="ECO:0000256" key="4">
    <source>
        <dbReference type="ARBA" id="ARBA00023136"/>
    </source>
</evidence>
<keyword evidence="8" id="KW-1185">Reference proteome</keyword>
<feature type="transmembrane region" description="Helical" evidence="5">
    <location>
        <begin position="298"/>
        <end position="317"/>
    </location>
</feature>
<dbReference type="KEGG" id="taqu:KDW03_01155"/>
<evidence type="ECO:0000259" key="6">
    <source>
        <dbReference type="Pfam" id="PF01699"/>
    </source>
</evidence>
<dbReference type="NCBIfam" id="TIGR00367">
    <property type="entry name" value="calcium/sodium antiporter"/>
    <property type="match status" value="1"/>
</dbReference>
<dbReference type="InterPro" id="IPR004481">
    <property type="entry name" value="K/Na/Ca-exchanger"/>
</dbReference>
<dbReference type="PANTHER" id="PTHR10846:SF8">
    <property type="entry name" value="INNER MEMBRANE PROTEIN YRBG"/>
    <property type="match status" value="1"/>
</dbReference>
<keyword evidence="2 5" id="KW-0812">Transmembrane</keyword>
<feature type="transmembrane region" description="Helical" evidence="5">
    <location>
        <begin position="127"/>
        <end position="148"/>
    </location>
</feature>